<reference evidence="2" key="1">
    <citation type="journal article" date="2013" name="Environ. Microbiol.">
        <title>Microbiota from the distal guts of lean and obese adolescents exhibit partial functional redundancy besides clear differences in community structure.</title>
        <authorList>
            <person name="Ferrer M."/>
            <person name="Ruiz A."/>
            <person name="Lanza F."/>
            <person name="Haange S.B."/>
            <person name="Oberbach A."/>
            <person name="Till H."/>
            <person name="Bargiela R."/>
            <person name="Campoy C."/>
            <person name="Segura M.T."/>
            <person name="Richter M."/>
            <person name="von Bergen M."/>
            <person name="Seifert J."/>
            <person name="Suarez A."/>
        </authorList>
    </citation>
    <scope>NUCLEOTIDE SEQUENCE</scope>
</reference>
<sequence>VTNGAIKVAPLEGAGSPNLAKAAVETLGPDYAIGLKGHGLLACGPDMKWALEAALVTEDAAKIACTCKAMGGETCFFDKELGDMEGFDALARIAGL</sequence>
<dbReference type="InterPro" id="IPR001303">
    <property type="entry name" value="Aldolase_II/adducin_N"/>
</dbReference>
<organism evidence="2">
    <name type="scientific">human gut metagenome</name>
    <dbReference type="NCBI Taxonomy" id="408170"/>
    <lineage>
        <taxon>unclassified sequences</taxon>
        <taxon>metagenomes</taxon>
        <taxon>organismal metagenomes</taxon>
    </lineage>
</organism>
<dbReference type="EMBL" id="AJWY01013712">
    <property type="protein sequence ID" value="EKC46181.1"/>
    <property type="molecule type" value="Genomic_DNA"/>
</dbReference>
<gene>
    <name evidence="2" type="ORF">LEA_19958</name>
</gene>
<dbReference type="Pfam" id="PF00596">
    <property type="entry name" value="Aldolase_II"/>
    <property type="match status" value="1"/>
</dbReference>
<evidence type="ECO:0000313" key="2">
    <source>
        <dbReference type="EMBL" id="EKC46181.1"/>
    </source>
</evidence>
<evidence type="ECO:0000259" key="1">
    <source>
        <dbReference type="Pfam" id="PF00596"/>
    </source>
</evidence>
<dbReference type="SUPFAM" id="SSF53639">
    <property type="entry name" value="AraD/HMP-PK domain-like"/>
    <property type="match status" value="1"/>
</dbReference>
<protein>
    <submittedName>
        <fullName evidence="2">Class II aldolase/adducin family protein</fullName>
    </submittedName>
</protein>
<comment type="caution">
    <text evidence="2">The sequence shown here is derived from an EMBL/GenBank/DDBJ whole genome shotgun (WGS) entry which is preliminary data.</text>
</comment>
<name>K1SFJ3_9ZZZZ</name>
<dbReference type="InterPro" id="IPR036409">
    <property type="entry name" value="Aldolase_II/adducin_N_sf"/>
</dbReference>
<feature type="non-terminal residue" evidence="2">
    <location>
        <position position="1"/>
    </location>
</feature>
<accession>K1SFJ3</accession>
<feature type="domain" description="Class II aldolase/adducin N-terminal" evidence="1">
    <location>
        <begin position="4"/>
        <end position="64"/>
    </location>
</feature>
<proteinExistence type="predicted"/>
<dbReference type="AlphaFoldDB" id="K1SFJ3"/>
<dbReference type="Gene3D" id="3.40.225.10">
    <property type="entry name" value="Class II aldolase/adducin N-terminal domain"/>
    <property type="match status" value="1"/>
</dbReference>